<reference evidence="1" key="2">
    <citation type="journal article" date="2022" name="New Phytol.">
        <title>Evolutionary transition to the ectomycorrhizal habit in the genomes of a hyperdiverse lineage of mushroom-forming fungi.</title>
        <authorList>
            <person name="Looney B."/>
            <person name="Miyauchi S."/>
            <person name="Morin E."/>
            <person name="Drula E."/>
            <person name="Courty P.E."/>
            <person name="Kohler A."/>
            <person name="Kuo A."/>
            <person name="LaButti K."/>
            <person name="Pangilinan J."/>
            <person name="Lipzen A."/>
            <person name="Riley R."/>
            <person name="Andreopoulos W."/>
            <person name="He G."/>
            <person name="Johnson J."/>
            <person name="Nolan M."/>
            <person name="Tritt A."/>
            <person name="Barry K.W."/>
            <person name="Grigoriev I.V."/>
            <person name="Nagy L.G."/>
            <person name="Hibbett D."/>
            <person name="Henrissat B."/>
            <person name="Matheny P.B."/>
            <person name="Labbe J."/>
            <person name="Martin F.M."/>
        </authorList>
    </citation>
    <scope>NUCLEOTIDE SEQUENCE</scope>
    <source>
        <strain evidence="1">FP105234-sp</strain>
    </source>
</reference>
<sequence length="158" mass="17259">MSAEQLSPRSAEFFRRTRELDIGVAFEEIERRKDERQALLGKVVEAFEEVGKWKGDELFVIGEQVSSVDVTIAAHLRRLHLQKSIQQGRVGNGVESNSTKVGWVHGVICEVGGHPVGTSPSDLFIAGGRYGSNTLRPAAQRPGGTTVKFDFDLHAAAC</sequence>
<name>A0ACB8RKT3_9AGAM</name>
<organism evidence="1 2">
    <name type="scientific">Auriscalpium vulgare</name>
    <dbReference type="NCBI Taxonomy" id="40419"/>
    <lineage>
        <taxon>Eukaryota</taxon>
        <taxon>Fungi</taxon>
        <taxon>Dikarya</taxon>
        <taxon>Basidiomycota</taxon>
        <taxon>Agaricomycotina</taxon>
        <taxon>Agaricomycetes</taxon>
        <taxon>Russulales</taxon>
        <taxon>Auriscalpiaceae</taxon>
        <taxon>Auriscalpium</taxon>
    </lineage>
</organism>
<comment type="caution">
    <text evidence="1">The sequence shown here is derived from an EMBL/GenBank/DDBJ whole genome shotgun (WGS) entry which is preliminary data.</text>
</comment>
<protein>
    <submittedName>
        <fullName evidence="1">Uncharacterized protein</fullName>
    </submittedName>
</protein>
<keyword evidence="2" id="KW-1185">Reference proteome</keyword>
<accession>A0ACB8RKT3</accession>
<reference evidence="1" key="1">
    <citation type="submission" date="2021-02" db="EMBL/GenBank/DDBJ databases">
        <authorList>
            <consortium name="DOE Joint Genome Institute"/>
            <person name="Ahrendt S."/>
            <person name="Looney B.P."/>
            <person name="Miyauchi S."/>
            <person name="Morin E."/>
            <person name="Drula E."/>
            <person name="Courty P.E."/>
            <person name="Chicoki N."/>
            <person name="Fauchery L."/>
            <person name="Kohler A."/>
            <person name="Kuo A."/>
            <person name="Labutti K."/>
            <person name="Pangilinan J."/>
            <person name="Lipzen A."/>
            <person name="Riley R."/>
            <person name="Andreopoulos W."/>
            <person name="He G."/>
            <person name="Johnson J."/>
            <person name="Barry K.W."/>
            <person name="Grigoriev I.V."/>
            <person name="Nagy L."/>
            <person name="Hibbett D."/>
            <person name="Henrissat B."/>
            <person name="Matheny P.B."/>
            <person name="Labbe J."/>
            <person name="Martin F."/>
        </authorList>
    </citation>
    <scope>NUCLEOTIDE SEQUENCE</scope>
    <source>
        <strain evidence="1">FP105234-sp</strain>
    </source>
</reference>
<proteinExistence type="predicted"/>
<gene>
    <name evidence="1" type="ORF">FA95DRAFT_292965</name>
</gene>
<dbReference type="Proteomes" id="UP000814033">
    <property type="component" value="Unassembled WGS sequence"/>
</dbReference>
<evidence type="ECO:0000313" key="2">
    <source>
        <dbReference type="Proteomes" id="UP000814033"/>
    </source>
</evidence>
<evidence type="ECO:0000313" key="1">
    <source>
        <dbReference type="EMBL" id="KAI0044251.1"/>
    </source>
</evidence>
<dbReference type="EMBL" id="MU275989">
    <property type="protein sequence ID" value="KAI0044251.1"/>
    <property type="molecule type" value="Genomic_DNA"/>
</dbReference>